<dbReference type="Proteomes" id="UP000298652">
    <property type="component" value="Chromosome 8"/>
</dbReference>
<accession>A0A4U6TP06</accession>
<dbReference type="Gramene" id="TKW02753">
    <property type="protein sequence ID" value="TKW02753"/>
    <property type="gene ID" value="SEVIR_8G260600v2"/>
</dbReference>
<evidence type="ECO:0000313" key="2">
    <source>
        <dbReference type="Proteomes" id="UP000298652"/>
    </source>
</evidence>
<reference evidence="1" key="1">
    <citation type="submission" date="2019-03" db="EMBL/GenBank/DDBJ databases">
        <title>WGS assembly of Setaria viridis.</title>
        <authorList>
            <person name="Huang P."/>
            <person name="Jenkins J."/>
            <person name="Grimwood J."/>
            <person name="Barry K."/>
            <person name="Healey A."/>
            <person name="Mamidi S."/>
            <person name="Sreedasyam A."/>
            <person name="Shu S."/>
            <person name="Feldman M."/>
            <person name="Wu J."/>
            <person name="Yu Y."/>
            <person name="Chen C."/>
            <person name="Johnson J."/>
            <person name="Rokhsar D."/>
            <person name="Baxter I."/>
            <person name="Schmutz J."/>
            <person name="Brutnell T."/>
            <person name="Kellogg E."/>
        </authorList>
    </citation>
    <scope>NUCLEOTIDE SEQUENCE [LARGE SCALE GENOMIC DNA]</scope>
</reference>
<dbReference type="EMBL" id="CM016559">
    <property type="protein sequence ID" value="TKW02753.1"/>
    <property type="molecule type" value="Genomic_DNA"/>
</dbReference>
<name>A0A4U6TP06_SETVI</name>
<organism evidence="1 2">
    <name type="scientific">Setaria viridis</name>
    <name type="common">Green bristlegrass</name>
    <name type="synonym">Setaria italica subsp. viridis</name>
    <dbReference type="NCBI Taxonomy" id="4556"/>
    <lineage>
        <taxon>Eukaryota</taxon>
        <taxon>Viridiplantae</taxon>
        <taxon>Streptophyta</taxon>
        <taxon>Embryophyta</taxon>
        <taxon>Tracheophyta</taxon>
        <taxon>Spermatophyta</taxon>
        <taxon>Magnoliopsida</taxon>
        <taxon>Liliopsida</taxon>
        <taxon>Poales</taxon>
        <taxon>Poaceae</taxon>
        <taxon>PACMAD clade</taxon>
        <taxon>Panicoideae</taxon>
        <taxon>Panicodae</taxon>
        <taxon>Paniceae</taxon>
        <taxon>Cenchrinae</taxon>
        <taxon>Setaria</taxon>
    </lineage>
</organism>
<evidence type="ECO:0000313" key="1">
    <source>
        <dbReference type="EMBL" id="TKW02753.1"/>
    </source>
</evidence>
<dbReference type="AlphaFoldDB" id="A0A4U6TP06"/>
<gene>
    <name evidence="1" type="ORF">SEVIR_8G260600v2</name>
</gene>
<sequence>MGNQKITQNQKKLPLKGATEIDGALSIKWANGINFTNTPNDTVWRWTPNGEYSARSAYAIQLKGSYCTFEAQAIWKARMEGKHRFFA</sequence>
<protein>
    <submittedName>
        <fullName evidence="1">Uncharacterized protein</fullName>
    </submittedName>
</protein>
<proteinExistence type="predicted"/>
<keyword evidence="2" id="KW-1185">Reference proteome</keyword>